<feature type="coiled-coil region" evidence="1">
    <location>
        <begin position="82"/>
        <end position="140"/>
    </location>
</feature>
<feature type="region of interest" description="Disordered" evidence="2">
    <location>
        <begin position="1"/>
        <end position="32"/>
    </location>
</feature>
<dbReference type="Gramene" id="Aco007525.1.mrna1">
    <property type="protein sequence ID" value="Aco007525.1.mrna1"/>
    <property type="gene ID" value="Aco007525.1.path1"/>
</dbReference>
<dbReference type="GeneID" id="109714327"/>
<proteinExistence type="predicted"/>
<gene>
    <name evidence="4" type="primary">LOC109714327</name>
</gene>
<reference evidence="4" key="2">
    <citation type="submission" date="2025-08" db="UniProtKB">
        <authorList>
            <consortium name="RefSeq"/>
        </authorList>
    </citation>
    <scope>IDENTIFICATION</scope>
    <source>
        <tissue evidence="4">Leaf</tissue>
    </source>
</reference>
<sequence length="247" mass="28507">MHACTTVSVEDKGAHMESMEGDQENGGSAAARRVEIDTSSPFRSVKEAIMLFGERVLVGEIYANRINEIKQAAESKNEHHGSSRMRSLMAELEETRRTLEKEREENQQKAHHISTLQEELRRAKMDLEQLQRDQKEDLETHEDFKFVERVAPEIEIEIEKPNLNLFLKKRCVTFASPPSLSQVLNAEDDDEMIMEKKFFAEKGRHEEEEEEGLSMKKKKKKKKMPLVPLIGAFILKKKSYQDVACMT</sequence>
<accession>A0A6P5FN34</accession>
<keyword evidence="1" id="KW-0175">Coiled coil</keyword>
<dbReference type="OrthoDB" id="4585693at2759"/>
<protein>
    <submittedName>
        <fullName evidence="4">WEB family protein At2g17940-like isoform X1</fullName>
    </submittedName>
</protein>
<evidence type="ECO:0000256" key="2">
    <source>
        <dbReference type="SAM" id="MobiDB-lite"/>
    </source>
</evidence>
<feature type="compositionally biased region" description="Basic and acidic residues" evidence="2">
    <location>
        <begin position="9"/>
        <end position="18"/>
    </location>
</feature>
<evidence type="ECO:0000313" key="3">
    <source>
        <dbReference type="Proteomes" id="UP000515123"/>
    </source>
</evidence>
<dbReference type="Proteomes" id="UP000515123">
    <property type="component" value="Linkage group 8"/>
</dbReference>
<dbReference type="RefSeq" id="XP_020094495.1">
    <property type="nucleotide sequence ID" value="XM_020238906.1"/>
</dbReference>
<name>A0A6P5FN34_ANACO</name>
<dbReference type="AlphaFoldDB" id="A0A6P5FN34"/>
<keyword evidence="3" id="KW-1185">Reference proteome</keyword>
<reference evidence="3" key="1">
    <citation type="journal article" date="2015" name="Nat. Genet.">
        <title>The pineapple genome and the evolution of CAM photosynthesis.</title>
        <authorList>
            <person name="Ming R."/>
            <person name="VanBuren R."/>
            <person name="Wai C.M."/>
            <person name="Tang H."/>
            <person name="Schatz M.C."/>
            <person name="Bowers J.E."/>
            <person name="Lyons E."/>
            <person name="Wang M.L."/>
            <person name="Chen J."/>
            <person name="Biggers E."/>
            <person name="Zhang J."/>
            <person name="Huang L."/>
            <person name="Zhang L."/>
            <person name="Miao W."/>
            <person name="Zhang J."/>
            <person name="Ye Z."/>
            <person name="Miao C."/>
            <person name="Lin Z."/>
            <person name="Wang H."/>
            <person name="Zhou H."/>
            <person name="Yim W.C."/>
            <person name="Priest H.D."/>
            <person name="Zheng C."/>
            <person name="Woodhouse M."/>
            <person name="Edger P.P."/>
            <person name="Guyot R."/>
            <person name="Guo H.B."/>
            <person name="Guo H."/>
            <person name="Zheng G."/>
            <person name="Singh R."/>
            <person name="Sharma A."/>
            <person name="Min X."/>
            <person name="Zheng Y."/>
            <person name="Lee H."/>
            <person name="Gurtowski J."/>
            <person name="Sedlazeck F.J."/>
            <person name="Harkess A."/>
            <person name="McKain M.R."/>
            <person name="Liao Z."/>
            <person name="Fang J."/>
            <person name="Liu J."/>
            <person name="Zhang X."/>
            <person name="Zhang Q."/>
            <person name="Hu W."/>
            <person name="Qin Y."/>
            <person name="Wang K."/>
            <person name="Chen L.Y."/>
            <person name="Shirley N."/>
            <person name="Lin Y.R."/>
            <person name="Liu L.Y."/>
            <person name="Hernandez A.G."/>
            <person name="Wright C.L."/>
            <person name="Bulone V."/>
            <person name="Tuskan G.A."/>
            <person name="Heath K."/>
            <person name="Zee F."/>
            <person name="Moore P.H."/>
            <person name="Sunkar R."/>
            <person name="Leebens-Mack J.H."/>
            <person name="Mockler T."/>
            <person name="Bennetzen J.L."/>
            <person name="Freeling M."/>
            <person name="Sankoff D."/>
            <person name="Paterson A.H."/>
            <person name="Zhu X."/>
            <person name="Yang X."/>
            <person name="Smith J.A."/>
            <person name="Cushman J.C."/>
            <person name="Paull R.E."/>
            <person name="Yu Q."/>
        </authorList>
    </citation>
    <scope>NUCLEOTIDE SEQUENCE [LARGE SCALE GENOMIC DNA]</scope>
    <source>
        <strain evidence="3">cv. F153</strain>
    </source>
</reference>
<organism evidence="3 4">
    <name type="scientific">Ananas comosus</name>
    <name type="common">Pineapple</name>
    <name type="synonym">Ananas ananas</name>
    <dbReference type="NCBI Taxonomy" id="4615"/>
    <lineage>
        <taxon>Eukaryota</taxon>
        <taxon>Viridiplantae</taxon>
        <taxon>Streptophyta</taxon>
        <taxon>Embryophyta</taxon>
        <taxon>Tracheophyta</taxon>
        <taxon>Spermatophyta</taxon>
        <taxon>Magnoliopsida</taxon>
        <taxon>Liliopsida</taxon>
        <taxon>Poales</taxon>
        <taxon>Bromeliaceae</taxon>
        <taxon>Bromelioideae</taxon>
        <taxon>Ananas</taxon>
    </lineage>
</organism>
<evidence type="ECO:0000313" key="4">
    <source>
        <dbReference type="RefSeq" id="XP_020094495.1"/>
    </source>
</evidence>
<evidence type="ECO:0000256" key="1">
    <source>
        <dbReference type="SAM" id="Coils"/>
    </source>
</evidence>